<keyword evidence="1" id="KW-0805">Transcription regulation</keyword>
<dbReference type="Gene3D" id="1.10.10.10">
    <property type="entry name" value="Winged helix-like DNA-binding domain superfamily/Winged helix DNA-binding domain"/>
    <property type="match status" value="1"/>
</dbReference>
<proteinExistence type="predicted"/>
<protein>
    <submittedName>
        <fullName evidence="6">FadR family transcriptional regulator</fullName>
    </submittedName>
</protein>
<dbReference type="PRINTS" id="PR00035">
    <property type="entry name" value="HTHGNTR"/>
</dbReference>
<dbReference type="InterPro" id="IPR011711">
    <property type="entry name" value="GntR_C"/>
</dbReference>
<dbReference type="SUPFAM" id="SSF46785">
    <property type="entry name" value="Winged helix' DNA-binding domain"/>
    <property type="match status" value="1"/>
</dbReference>
<feature type="region of interest" description="Disordered" evidence="4">
    <location>
        <begin position="23"/>
        <end position="43"/>
    </location>
</feature>
<evidence type="ECO:0000256" key="2">
    <source>
        <dbReference type="ARBA" id="ARBA00023125"/>
    </source>
</evidence>
<gene>
    <name evidence="6" type="ORF">H9657_10190</name>
</gene>
<evidence type="ECO:0000259" key="5">
    <source>
        <dbReference type="PROSITE" id="PS50949"/>
    </source>
</evidence>
<dbReference type="InterPro" id="IPR036388">
    <property type="entry name" value="WH-like_DNA-bd_sf"/>
</dbReference>
<dbReference type="Proteomes" id="UP000604241">
    <property type="component" value="Unassembled WGS sequence"/>
</dbReference>
<dbReference type="InterPro" id="IPR000524">
    <property type="entry name" value="Tscrpt_reg_HTH_GntR"/>
</dbReference>
<dbReference type="Gene3D" id="1.20.120.530">
    <property type="entry name" value="GntR ligand-binding domain-like"/>
    <property type="match status" value="1"/>
</dbReference>
<dbReference type="InterPro" id="IPR036390">
    <property type="entry name" value="WH_DNA-bd_sf"/>
</dbReference>
<evidence type="ECO:0000313" key="7">
    <source>
        <dbReference type="Proteomes" id="UP000604241"/>
    </source>
</evidence>
<reference evidence="6 7" key="1">
    <citation type="submission" date="2020-08" db="EMBL/GenBank/DDBJ databases">
        <title>A Genomic Blueprint of the Chicken Gut Microbiome.</title>
        <authorList>
            <person name="Gilroy R."/>
            <person name="Ravi A."/>
            <person name="Getino M."/>
            <person name="Pursley I."/>
            <person name="Horton D.L."/>
            <person name="Alikhan N.-F."/>
            <person name="Baker D."/>
            <person name="Gharbi K."/>
            <person name="Hall N."/>
            <person name="Watson M."/>
            <person name="Adriaenssens E.M."/>
            <person name="Foster-Nyarko E."/>
            <person name="Jarju S."/>
            <person name="Secka A."/>
            <person name="Antonio M."/>
            <person name="Oren A."/>
            <person name="Chaudhuri R."/>
            <person name="La Ragione R.M."/>
            <person name="Hildebrand F."/>
            <person name="Pallen M.J."/>
        </authorList>
    </citation>
    <scope>NUCLEOTIDE SEQUENCE [LARGE SCALE GENOMIC DNA]</scope>
    <source>
        <strain evidence="6 7">Sa3CUA2</strain>
    </source>
</reference>
<evidence type="ECO:0000256" key="1">
    <source>
        <dbReference type="ARBA" id="ARBA00023015"/>
    </source>
</evidence>
<name>A0ABR8QDZ7_9CELL</name>
<dbReference type="SMART" id="SM00345">
    <property type="entry name" value="HTH_GNTR"/>
    <property type="match status" value="1"/>
</dbReference>
<feature type="domain" description="HTH gntR-type" evidence="5">
    <location>
        <begin position="46"/>
        <end position="114"/>
    </location>
</feature>
<evidence type="ECO:0000256" key="4">
    <source>
        <dbReference type="SAM" id="MobiDB-lite"/>
    </source>
</evidence>
<dbReference type="EMBL" id="JACSQV010000007">
    <property type="protein sequence ID" value="MBD7918641.1"/>
    <property type="molecule type" value="Genomic_DNA"/>
</dbReference>
<keyword evidence="3" id="KW-0804">Transcription</keyword>
<evidence type="ECO:0000313" key="6">
    <source>
        <dbReference type="EMBL" id="MBD7918641.1"/>
    </source>
</evidence>
<dbReference type="CDD" id="cd07377">
    <property type="entry name" value="WHTH_GntR"/>
    <property type="match status" value="1"/>
</dbReference>
<dbReference type="SUPFAM" id="SSF48008">
    <property type="entry name" value="GntR ligand-binding domain-like"/>
    <property type="match status" value="1"/>
</dbReference>
<dbReference type="InterPro" id="IPR008920">
    <property type="entry name" value="TF_FadR/GntR_C"/>
</dbReference>
<keyword evidence="7" id="KW-1185">Reference proteome</keyword>
<dbReference type="Pfam" id="PF07729">
    <property type="entry name" value="FCD"/>
    <property type="match status" value="1"/>
</dbReference>
<dbReference type="Pfam" id="PF00392">
    <property type="entry name" value="GntR"/>
    <property type="match status" value="1"/>
</dbReference>
<comment type="caution">
    <text evidence="6">The sequence shown here is derived from an EMBL/GenBank/DDBJ whole genome shotgun (WGS) entry which is preliminary data.</text>
</comment>
<dbReference type="PANTHER" id="PTHR43537">
    <property type="entry name" value="TRANSCRIPTIONAL REGULATOR, GNTR FAMILY"/>
    <property type="match status" value="1"/>
</dbReference>
<evidence type="ECO:0000256" key="3">
    <source>
        <dbReference type="ARBA" id="ARBA00023163"/>
    </source>
</evidence>
<keyword evidence="2" id="KW-0238">DNA-binding</keyword>
<organism evidence="6 7">
    <name type="scientific">Cellulomonas avistercoris</name>
    <dbReference type="NCBI Taxonomy" id="2762242"/>
    <lineage>
        <taxon>Bacteria</taxon>
        <taxon>Bacillati</taxon>
        <taxon>Actinomycetota</taxon>
        <taxon>Actinomycetes</taxon>
        <taxon>Micrococcales</taxon>
        <taxon>Cellulomonadaceae</taxon>
        <taxon>Cellulomonas</taxon>
    </lineage>
</organism>
<dbReference type="SMART" id="SM00895">
    <property type="entry name" value="FCD"/>
    <property type="match status" value="1"/>
</dbReference>
<sequence>MAKHWSDHLTDRVLACRHAQPCHGRWTPEQERPVPTPVPPLARRSPTISVTLAAHLERLIATGELAPGQRLPGERELAEQLSVSRASLREAMFELESKHLIERRPGRGTVVVETSAEQRDLHELTTDAAGGTARADAAELRLIVEPSVAGLAARRATPANLLQLQDVLDASVGPLSAARSVEVDLEFHLLLAQAARNPLLTTLHGRMAEWTMPVRRRSHATKAGRASSLAGHRAIYAAVAAHDPDAATAAMHDHLTDIHTLLKET</sequence>
<dbReference type="PANTHER" id="PTHR43537:SF5">
    <property type="entry name" value="UXU OPERON TRANSCRIPTIONAL REGULATOR"/>
    <property type="match status" value="1"/>
</dbReference>
<accession>A0ABR8QDZ7</accession>
<dbReference type="PROSITE" id="PS50949">
    <property type="entry name" value="HTH_GNTR"/>
    <property type="match status" value="1"/>
</dbReference>